<protein>
    <submittedName>
        <fullName evidence="1">Uncharacterized protein</fullName>
    </submittedName>
</protein>
<reference evidence="1" key="1">
    <citation type="journal article" date="2015" name="Nature">
        <title>Complex archaea that bridge the gap between prokaryotes and eukaryotes.</title>
        <authorList>
            <person name="Spang A."/>
            <person name="Saw J.H."/>
            <person name="Jorgensen S.L."/>
            <person name="Zaremba-Niedzwiedzka K."/>
            <person name="Martijn J."/>
            <person name="Lind A.E."/>
            <person name="van Eijk R."/>
            <person name="Schleper C."/>
            <person name="Guy L."/>
            <person name="Ettema T.J."/>
        </authorList>
    </citation>
    <scope>NUCLEOTIDE SEQUENCE</scope>
</reference>
<proteinExistence type="predicted"/>
<sequence>MDDYPDPITPAGRVATNGLLDRDEIRIRQATAHNPERPSMYGGMVDDQAYDIFQFDMCVEVVRPDVSRIDYAEPQPFVLSVLNGAFSSRDTVATILPRLQFRGFASAEAKYDPSNNETQLGLALQQGGLITIKNTGPKNIRNGDWVYFDVPDPRNPYEKNPRGSGRIVFVTKPYDPMQDKVFSDTLASGLSAPNGVRQSHELAEGAKYMRQAIVQAFHDAFFAFATSGLMKFDPVALTPGAAGVLARSANAQLFTGVDVTDDQRVGYLRRLAIELGLRGFQRPQGEEAIKVALGAAGQQISLDQYVMDVFLG</sequence>
<dbReference type="EMBL" id="LAZR01060561">
    <property type="protein sequence ID" value="KKK65424.1"/>
    <property type="molecule type" value="Genomic_DNA"/>
</dbReference>
<accession>A0A0F8ZG72</accession>
<organism evidence="1">
    <name type="scientific">marine sediment metagenome</name>
    <dbReference type="NCBI Taxonomy" id="412755"/>
    <lineage>
        <taxon>unclassified sequences</taxon>
        <taxon>metagenomes</taxon>
        <taxon>ecological metagenomes</taxon>
    </lineage>
</organism>
<evidence type="ECO:0000313" key="1">
    <source>
        <dbReference type="EMBL" id="KKK65424.1"/>
    </source>
</evidence>
<dbReference type="AlphaFoldDB" id="A0A0F8ZG72"/>
<name>A0A0F8ZG72_9ZZZZ</name>
<gene>
    <name evidence="1" type="ORF">LCGC14_2974270</name>
</gene>
<comment type="caution">
    <text evidence="1">The sequence shown here is derived from an EMBL/GenBank/DDBJ whole genome shotgun (WGS) entry which is preliminary data.</text>
</comment>
<feature type="non-terminal residue" evidence="1">
    <location>
        <position position="312"/>
    </location>
</feature>